<dbReference type="RefSeq" id="XP_008714209.1">
    <property type="nucleotide sequence ID" value="XM_008715987.1"/>
</dbReference>
<dbReference type="SFLD" id="SFLDG01129">
    <property type="entry name" value="C1.5:_HAD__Beta-PGM__Phosphata"/>
    <property type="match status" value="1"/>
</dbReference>
<dbReference type="OrthoDB" id="2363873at2759"/>
<dbReference type="VEuPathDB" id="FungiDB:HMPREF1541_01629"/>
<evidence type="ECO:0000313" key="3">
    <source>
        <dbReference type="EMBL" id="ETN42473.1"/>
    </source>
</evidence>
<gene>
    <name evidence="3" type="ORF">HMPREF1541_01629</name>
</gene>
<accession>W2S363</accession>
<dbReference type="GO" id="GO:0016791">
    <property type="term" value="F:phosphatase activity"/>
    <property type="evidence" value="ECO:0007669"/>
    <property type="project" value="UniProtKB-ARBA"/>
</dbReference>
<dbReference type="PANTHER" id="PTHR43316">
    <property type="entry name" value="HYDROLASE, HALOACID DELAHOGENASE-RELATED"/>
    <property type="match status" value="1"/>
</dbReference>
<dbReference type="GeneID" id="19968968"/>
<dbReference type="Pfam" id="PF00702">
    <property type="entry name" value="Hydrolase"/>
    <property type="match status" value="1"/>
</dbReference>
<keyword evidence="4" id="KW-1185">Reference proteome</keyword>
<dbReference type="STRING" id="1220924.W2S363"/>
<dbReference type="NCBIfam" id="TIGR01509">
    <property type="entry name" value="HAD-SF-IA-v3"/>
    <property type="match status" value="1"/>
</dbReference>
<dbReference type="NCBIfam" id="TIGR01549">
    <property type="entry name" value="HAD-SF-IA-v1"/>
    <property type="match status" value="1"/>
</dbReference>
<dbReference type="eggNOG" id="ENOG502SIF8">
    <property type="taxonomic scope" value="Eukaryota"/>
</dbReference>
<dbReference type="NCBIfam" id="TIGR01493">
    <property type="entry name" value="HAD-SF-IA-v2"/>
    <property type="match status" value="1"/>
</dbReference>
<evidence type="ECO:0000256" key="1">
    <source>
        <dbReference type="ARBA" id="ARBA00008106"/>
    </source>
</evidence>
<dbReference type="InterPro" id="IPR006439">
    <property type="entry name" value="HAD-SF_hydro_IA"/>
</dbReference>
<dbReference type="EMBL" id="KB822718">
    <property type="protein sequence ID" value="ETN42473.1"/>
    <property type="molecule type" value="Genomic_DNA"/>
</dbReference>
<dbReference type="GO" id="GO:0019120">
    <property type="term" value="F:hydrolase activity, acting on acid halide bonds, in C-halide compounds"/>
    <property type="evidence" value="ECO:0007669"/>
    <property type="project" value="InterPro"/>
</dbReference>
<dbReference type="SUPFAM" id="SSF56784">
    <property type="entry name" value="HAD-like"/>
    <property type="match status" value="1"/>
</dbReference>
<evidence type="ECO:0000256" key="2">
    <source>
        <dbReference type="ARBA" id="ARBA00022801"/>
    </source>
</evidence>
<dbReference type="Gene3D" id="1.10.150.240">
    <property type="entry name" value="Putative phosphatase, domain 2"/>
    <property type="match status" value="1"/>
</dbReference>
<comment type="similarity">
    <text evidence="1">Belongs to the HAD-like hydrolase superfamily. S-2-haloalkanoic acid dehalogenase family.</text>
</comment>
<dbReference type="InterPro" id="IPR051540">
    <property type="entry name" value="S-2-haloacid_dehalogenase"/>
</dbReference>
<dbReference type="SFLD" id="SFLDS00003">
    <property type="entry name" value="Haloacid_Dehalogenase"/>
    <property type="match status" value="1"/>
</dbReference>
<evidence type="ECO:0000313" key="4">
    <source>
        <dbReference type="Proteomes" id="UP000030752"/>
    </source>
</evidence>
<keyword evidence="2" id="KW-0378">Hydrolase</keyword>
<dbReference type="PANTHER" id="PTHR43316:SF3">
    <property type="entry name" value="HALOACID DEHALOGENASE, TYPE II (AFU_ORTHOLOGUE AFUA_2G07750)-RELATED"/>
    <property type="match status" value="1"/>
</dbReference>
<proteinExistence type="inferred from homology"/>
<dbReference type="NCBIfam" id="TIGR01428">
    <property type="entry name" value="HAD_type_II"/>
    <property type="match status" value="1"/>
</dbReference>
<sequence length="248" mass="27746">MVIAAPPDLAGVKAIFFDYMGTCLDWHSSVVAALPQDIAINTRSSLAIALREAFFADIHTRFEQRLPPEDIDATHARLLGVLLQSKQFEYISVNAEERNKVIEAWHHMSAWPDVPPALDKLRERYELFVLANGTTRLQLDLTRSSGLPFDMLLSSQLLGVTKPDPDMYRKALQLVGVLPEESVMVAAHAYDLRAAKKVGMRTIYVRRWTEDTLENMEAVKQDVDWFLSGTGEVGSTDGSFISLVELPS</sequence>
<dbReference type="InParanoid" id="W2S363"/>
<dbReference type="InterPro" id="IPR006328">
    <property type="entry name" value="2-HAD"/>
</dbReference>
<dbReference type="InterPro" id="IPR036412">
    <property type="entry name" value="HAD-like_sf"/>
</dbReference>
<name>W2S363_CYPE1</name>
<dbReference type="AlphaFoldDB" id="W2S363"/>
<protein>
    <submittedName>
        <fullName evidence="3">Haloacid dehalogenase, type II</fullName>
    </submittedName>
</protein>
<organism evidence="3 4">
    <name type="scientific">Cyphellophora europaea (strain CBS 101466)</name>
    <name type="common">Phialophora europaea</name>
    <dbReference type="NCBI Taxonomy" id="1220924"/>
    <lineage>
        <taxon>Eukaryota</taxon>
        <taxon>Fungi</taxon>
        <taxon>Dikarya</taxon>
        <taxon>Ascomycota</taxon>
        <taxon>Pezizomycotina</taxon>
        <taxon>Eurotiomycetes</taxon>
        <taxon>Chaetothyriomycetidae</taxon>
        <taxon>Chaetothyriales</taxon>
        <taxon>Cyphellophoraceae</taxon>
        <taxon>Cyphellophora</taxon>
    </lineage>
</organism>
<reference evidence="3 4" key="1">
    <citation type="submission" date="2013-03" db="EMBL/GenBank/DDBJ databases">
        <title>The Genome Sequence of Phialophora europaea CBS 101466.</title>
        <authorList>
            <consortium name="The Broad Institute Genomics Platform"/>
            <person name="Cuomo C."/>
            <person name="de Hoog S."/>
            <person name="Gorbushina A."/>
            <person name="Walker B."/>
            <person name="Young S.K."/>
            <person name="Zeng Q."/>
            <person name="Gargeya S."/>
            <person name="Fitzgerald M."/>
            <person name="Haas B."/>
            <person name="Abouelleil A."/>
            <person name="Allen A.W."/>
            <person name="Alvarado L."/>
            <person name="Arachchi H.M."/>
            <person name="Berlin A.M."/>
            <person name="Chapman S.B."/>
            <person name="Gainer-Dewar J."/>
            <person name="Goldberg J."/>
            <person name="Griggs A."/>
            <person name="Gujja S."/>
            <person name="Hansen M."/>
            <person name="Howarth C."/>
            <person name="Imamovic A."/>
            <person name="Ireland A."/>
            <person name="Larimer J."/>
            <person name="McCowan C."/>
            <person name="Murphy C."/>
            <person name="Pearson M."/>
            <person name="Poon T.W."/>
            <person name="Priest M."/>
            <person name="Roberts A."/>
            <person name="Saif S."/>
            <person name="Shea T."/>
            <person name="Sisk P."/>
            <person name="Sykes S."/>
            <person name="Wortman J."/>
            <person name="Nusbaum C."/>
            <person name="Birren B."/>
        </authorList>
    </citation>
    <scope>NUCLEOTIDE SEQUENCE [LARGE SCALE GENOMIC DNA]</scope>
    <source>
        <strain evidence="3 4">CBS 101466</strain>
    </source>
</reference>
<dbReference type="HOGENOM" id="CLU_045011_3_0_1"/>
<dbReference type="InterPro" id="IPR023198">
    <property type="entry name" value="PGP-like_dom2"/>
</dbReference>
<dbReference type="Proteomes" id="UP000030752">
    <property type="component" value="Unassembled WGS sequence"/>
</dbReference>
<dbReference type="InterPro" id="IPR023214">
    <property type="entry name" value="HAD_sf"/>
</dbReference>
<dbReference type="PRINTS" id="PR00413">
    <property type="entry name" value="HADHALOGNASE"/>
</dbReference>
<dbReference type="Gene3D" id="3.40.50.1000">
    <property type="entry name" value="HAD superfamily/HAD-like"/>
    <property type="match status" value="1"/>
</dbReference>